<dbReference type="EMBL" id="SSTE01019085">
    <property type="protein sequence ID" value="KAA0036987.1"/>
    <property type="molecule type" value="Genomic_DNA"/>
</dbReference>
<accession>A0A5A7T5Z7</accession>
<organism evidence="2 4">
    <name type="scientific">Cucumis melo var. makuwa</name>
    <name type="common">Oriental melon</name>
    <dbReference type="NCBI Taxonomy" id="1194695"/>
    <lineage>
        <taxon>Eukaryota</taxon>
        <taxon>Viridiplantae</taxon>
        <taxon>Streptophyta</taxon>
        <taxon>Embryophyta</taxon>
        <taxon>Tracheophyta</taxon>
        <taxon>Spermatophyta</taxon>
        <taxon>Magnoliopsida</taxon>
        <taxon>eudicotyledons</taxon>
        <taxon>Gunneridae</taxon>
        <taxon>Pentapetalae</taxon>
        <taxon>rosids</taxon>
        <taxon>fabids</taxon>
        <taxon>Cucurbitales</taxon>
        <taxon>Cucurbitaceae</taxon>
        <taxon>Benincaseae</taxon>
        <taxon>Cucumis</taxon>
    </lineage>
</organism>
<dbReference type="Proteomes" id="UP000321393">
    <property type="component" value="Unassembled WGS sequence"/>
</dbReference>
<dbReference type="EMBL" id="SSTD01005839">
    <property type="protein sequence ID" value="TYK21218.1"/>
    <property type="molecule type" value="Genomic_DNA"/>
</dbReference>
<dbReference type="STRING" id="1194695.A0A5A7T5Z7"/>
<name>A0A5A7T5Z7_CUCMM</name>
<feature type="domain" description="Reverse transcriptase Ty1/copia-type" evidence="1">
    <location>
        <begin position="39"/>
        <end position="159"/>
    </location>
</feature>
<evidence type="ECO:0000313" key="2">
    <source>
        <dbReference type="EMBL" id="KAA0036987.1"/>
    </source>
</evidence>
<dbReference type="Pfam" id="PF07727">
    <property type="entry name" value="RVT_2"/>
    <property type="match status" value="1"/>
</dbReference>
<evidence type="ECO:0000259" key="1">
    <source>
        <dbReference type="Pfam" id="PF07727"/>
    </source>
</evidence>
<proteinExistence type="predicted"/>
<reference evidence="4 5" key="1">
    <citation type="submission" date="2019-08" db="EMBL/GenBank/DDBJ databases">
        <title>Draft genome sequences of two oriental melons (Cucumis melo L. var makuwa).</title>
        <authorList>
            <person name="Kwon S.-Y."/>
        </authorList>
    </citation>
    <scope>NUCLEOTIDE SEQUENCE [LARGE SCALE GENOMIC DNA]</scope>
    <source>
        <strain evidence="5">cv. Chang Bougi</strain>
        <strain evidence="4">cv. SW 3</strain>
        <tissue evidence="2">Leaf</tissue>
    </source>
</reference>
<dbReference type="InterPro" id="IPR013103">
    <property type="entry name" value="RVT_2"/>
</dbReference>
<protein>
    <submittedName>
        <fullName evidence="2 3">Mitochondrial protein</fullName>
    </submittedName>
</protein>
<sequence length="171" mass="19466">MISDLCYTSAIEPSIIDVALKDEYWINVMQEELLQFKDNNVWTLVPKPEGANIIGTKWIFKNKTDEAGYVMRNKALLVAQGYAQVEGVDFNEIFAPVAKLEAIRLLLGISCIRRFELYQMDVKSAFLNGYLNEEVYVAQPKGFIDSKFPQYVYKLNKDIGLSKLPEPGTND</sequence>
<evidence type="ECO:0000313" key="5">
    <source>
        <dbReference type="Proteomes" id="UP000321947"/>
    </source>
</evidence>
<dbReference type="Proteomes" id="UP000321947">
    <property type="component" value="Unassembled WGS sequence"/>
</dbReference>
<evidence type="ECO:0000313" key="3">
    <source>
        <dbReference type="EMBL" id="TYK21218.1"/>
    </source>
</evidence>
<comment type="caution">
    <text evidence="2">The sequence shown here is derived from an EMBL/GenBank/DDBJ whole genome shotgun (WGS) entry which is preliminary data.</text>
</comment>
<dbReference type="OrthoDB" id="8048545at2759"/>
<dbReference type="AlphaFoldDB" id="A0A5A7T5Z7"/>
<gene>
    <name evidence="3" type="ORF">E5676_scaffold359G00270</name>
    <name evidence="2" type="ORF">E6C27_scaffold86G00680</name>
</gene>
<evidence type="ECO:0000313" key="4">
    <source>
        <dbReference type="Proteomes" id="UP000321393"/>
    </source>
</evidence>